<dbReference type="AlphaFoldDB" id="A0A6S7FXV0"/>
<evidence type="ECO:0000313" key="6">
    <source>
        <dbReference type="Proteomes" id="UP001152795"/>
    </source>
</evidence>
<evidence type="ECO:0000256" key="3">
    <source>
        <dbReference type="ARBA" id="ARBA00023157"/>
    </source>
</evidence>
<evidence type="ECO:0000256" key="4">
    <source>
        <dbReference type="PROSITE-ProRule" id="PRU00076"/>
    </source>
</evidence>
<organism evidence="5 6">
    <name type="scientific">Paramuricea clavata</name>
    <name type="common">Red gorgonian</name>
    <name type="synonym">Violescent sea-whip</name>
    <dbReference type="NCBI Taxonomy" id="317549"/>
    <lineage>
        <taxon>Eukaryota</taxon>
        <taxon>Metazoa</taxon>
        <taxon>Cnidaria</taxon>
        <taxon>Anthozoa</taxon>
        <taxon>Octocorallia</taxon>
        <taxon>Malacalcyonacea</taxon>
        <taxon>Plexauridae</taxon>
        <taxon>Paramuricea</taxon>
    </lineage>
</organism>
<dbReference type="OrthoDB" id="10045365at2759"/>
<feature type="disulfide bond" evidence="4">
    <location>
        <begin position="219"/>
        <end position="228"/>
    </location>
</feature>
<gene>
    <name evidence="5" type="ORF">PACLA_8A031214</name>
</gene>
<dbReference type="InterPro" id="IPR013032">
    <property type="entry name" value="EGF-like_CS"/>
</dbReference>
<feature type="disulfide bond" evidence="4">
    <location>
        <begin position="170"/>
        <end position="179"/>
    </location>
</feature>
<keyword evidence="2" id="KW-0677">Repeat</keyword>
<dbReference type="PANTHER" id="PTHR24033:SF151">
    <property type="entry name" value="NOTCH 2"/>
    <property type="match status" value="1"/>
</dbReference>
<dbReference type="Proteomes" id="UP001152795">
    <property type="component" value="Unassembled WGS sequence"/>
</dbReference>
<keyword evidence="1 4" id="KW-0245">EGF-like domain</keyword>
<feature type="disulfide bond" evidence="4">
    <location>
        <begin position="321"/>
        <end position="330"/>
    </location>
</feature>
<dbReference type="PANTHER" id="PTHR24033">
    <property type="entry name" value="EGF-LIKE DOMAIN-CONTAINING PROTEIN"/>
    <property type="match status" value="1"/>
</dbReference>
<sequence length="713" mass="77605">STDNHHTYEVRKLTGIADGITDGCFTGSSFGTSWRARTLNLNALQHQFPCKLLLKYKFKSIIQFLSVSRKRIPEYTVKPYRFDLGILHRNFDSGLYTHTTESKCNPINPCKNGATCREARDTYKCFCRDGFGGYNCEARIRRNICLPNPCQNGGFCTITGTSTGNYTCSCAAGWKGGNCVEKVDNWGHSAGPTICASINPCMFGGKCTPVSYYDYTCTCPKGRGGAHCEQIKHPKFVSSCSHCHAYARCLDGHCSCKEGYAGDGKNCEPGYIGDGKNCEPTQELPIQQFCHPNPCYNGGTCRQSTNQKRSLSGGKPWWCECSTGYMGPHCQEMDLCLMRLCQNGGTCLSVKGQTKCLCPPTYRGKYCQEKNVCHGNPCKNGGLCKAVEGVAKCSCPEAYDGALCQHSKCSKCDRYASCVKGDCVCNDDYIGDGLTCRKKITSPPEVVPPTLAPASPPQSSPPPPPPPPPPVHKFCDSNPCASGATCLEAMETYFCKCPENKFGKNCDQTPKVIADLCSKCDIDATCKDGRCVCNEGFNGNGFTCRKSTSAVADISTVSTPHKTDSSCDFCPENGQCLDNICVCPPGFENVKRSCVAIDVPRPINVLKNSVVTEYQSMGCWADTKEWRNAIMRAIHSMEGLHPSLNDDYKRRRNPITKCAKAAKAYGYKVFALQNGGQCFTDPNAGKTYTTYGPSTACRFGVGGALANDVYSLP</sequence>
<feature type="disulfide bond" evidence="4">
    <location>
        <begin position="358"/>
        <end position="367"/>
    </location>
</feature>
<dbReference type="InterPro" id="IPR051830">
    <property type="entry name" value="NOTCH_homolog"/>
</dbReference>
<accession>A0A6S7FXV0</accession>
<dbReference type="InterPro" id="IPR000742">
    <property type="entry name" value="EGF"/>
</dbReference>
<proteinExistence type="predicted"/>
<dbReference type="SMART" id="SM00181">
    <property type="entry name" value="EGF"/>
    <property type="match status" value="11"/>
</dbReference>
<dbReference type="EMBL" id="CACRXK020000721">
    <property type="protein sequence ID" value="CAB3984315.1"/>
    <property type="molecule type" value="Genomic_DNA"/>
</dbReference>
<protein>
    <submittedName>
        <fullName evidence="5">Fibropellin-1-like isoform X2</fullName>
    </submittedName>
</protein>
<dbReference type="Pfam" id="PF00008">
    <property type="entry name" value="EGF"/>
    <property type="match status" value="4"/>
</dbReference>
<feature type="disulfide bond" evidence="4">
    <location>
        <begin position="127"/>
        <end position="136"/>
    </location>
</feature>
<dbReference type="PROSITE" id="PS00022">
    <property type="entry name" value="EGF_1"/>
    <property type="match status" value="7"/>
</dbReference>
<keyword evidence="6" id="KW-1185">Reference proteome</keyword>
<dbReference type="SMART" id="SM00179">
    <property type="entry name" value="EGF_CA"/>
    <property type="match status" value="6"/>
</dbReference>
<dbReference type="Gene3D" id="2.10.25.10">
    <property type="entry name" value="Laminin"/>
    <property type="match status" value="7"/>
</dbReference>
<dbReference type="CDD" id="cd00054">
    <property type="entry name" value="EGF_CA"/>
    <property type="match status" value="1"/>
</dbReference>
<evidence type="ECO:0000256" key="1">
    <source>
        <dbReference type="ARBA" id="ARBA00022536"/>
    </source>
</evidence>
<name>A0A6S7FXV0_PARCT</name>
<keyword evidence="3 4" id="KW-1015">Disulfide bond</keyword>
<dbReference type="GO" id="GO:0005509">
    <property type="term" value="F:calcium ion binding"/>
    <property type="evidence" value="ECO:0007669"/>
    <property type="project" value="InterPro"/>
</dbReference>
<feature type="disulfide bond" evidence="4">
    <location>
        <begin position="395"/>
        <end position="404"/>
    </location>
</feature>
<reference evidence="5" key="1">
    <citation type="submission" date="2020-04" db="EMBL/GenBank/DDBJ databases">
        <authorList>
            <person name="Alioto T."/>
            <person name="Alioto T."/>
            <person name="Gomez Garrido J."/>
        </authorList>
    </citation>
    <scope>NUCLEOTIDE SEQUENCE</scope>
    <source>
        <strain evidence="5">A484AB</strain>
    </source>
</reference>
<evidence type="ECO:0000256" key="2">
    <source>
        <dbReference type="ARBA" id="ARBA00022737"/>
    </source>
</evidence>
<feature type="disulfide bond" evidence="4">
    <location>
        <begin position="497"/>
        <end position="506"/>
    </location>
</feature>
<dbReference type="InterPro" id="IPR001881">
    <property type="entry name" value="EGF-like_Ca-bd_dom"/>
</dbReference>
<comment type="caution">
    <text evidence="4">Lacks conserved residue(s) required for the propagation of feature annotation.</text>
</comment>
<dbReference type="SUPFAM" id="SSF57196">
    <property type="entry name" value="EGF/Laminin"/>
    <property type="match status" value="7"/>
</dbReference>
<dbReference type="PROSITE" id="PS50026">
    <property type="entry name" value="EGF_3"/>
    <property type="match status" value="7"/>
</dbReference>
<dbReference type="PROSITE" id="PS01186">
    <property type="entry name" value="EGF_2"/>
    <property type="match status" value="3"/>
</dbReference>
<dbReference type="Pfam" id="PF12661">
    <property type="entry name" value="hEGF"/>
    <property type="match status" value="1"/>
</dbReference>
<feature type="non-terminal residue" evidence="5">
    <location>
        <position position="713"/>
    </location>
</feature>
<comment type="caution">
    <text evidence="5">The sequence shown here is derived from an EMBL/GenBank/DDBJ whole genome shotgun (WGS) entry which is preliminary data.</text>
</comment>
<evidence type="ECO:0000313" key="5">
    <source>
        <dbReference type="EMBL" id="CAB3984315.1"/>
    </source>
</evidence>